<protein>
    <submittedName>
        <fullName evidence="1">Uncharacterized protein</fullName>
    </submittedName>
</protein>
<name>A0A426ZYD1_ENSVE</name>
<organism evidence="1 2">
    <name type="scientific">Ensete ventricosum</name>
    <name type="common">Abyssinian banana</name>
    <name type="synonym">Musa ensete</name>
    <dbReference type="NCBI Taxonomy" id="4639"/>
    <lineage>
        <taxon>Eukaryota</taxon>
        <taxon>Viridiplantae</taxon>
        <taxon>Streptophyta</taxon>
        <taxon>Embryophyta</taxon>
        <taxon>Tracheophyta</taxon>
        <taxon>Spermatophyta</taxon>
        <taxon>Magnoliopsida</taxon>
        <taxon>Liliopsida</taxon>
        <taxon>Zingiberales</taxon>
        <taxon>Musaceae</taxon>
        <taxon>Ensete</taxon>
    </lineage>
</organism>
<dbReference type="EMBL" id="AMZH03004508">
    <property type="protein sequence ID" value="RRT68996.1"/>
    <property type="molecule type" value="Genomic_DNA"/>
</dbReference>
<accession>A0A426ZYD1</accession>
<sequence length="138" mass="15553">MVFLDCGGLLDLHELIVDVLVFGWSKADQQPTLELSPRRDSFCVLKPIVPLYCISLKVDDSDVHHGSFWCLVIAEVAFFARNPSRRLVGISGRNGDGSRMQFRVDNLRFRLLLVLRFEGVMEARKDFSGSGLKLGKKV</sequence>
<comment type="caution">
    <text evidence="1">The sequence shown here is derived from an EMBL/GenBank/DDBJ whole genome shotgun (WGS) entry which is preliminary data.</text>
</comment>
<gene>
    <name evidence="1" type="ORF">B296_00006977</name>
</gene>
<dbReference type="AlphaFoldDB" id="A0A426ZYD1"/>
<proteinExistence type="predicted"/>
<evidence type="ECO:0000313" key="2">
    <source>
        <dbReference type="Proteomes" id="UP000287651"/>
    </source>
</evidence>
<reference evidence="1 2" key="1">
    <citation type="journal article" date="2014" name="Agronomy (Basel)">
        <title>A Draft Genome Sequence for Ensete ventricosum, the Drought-Tolerant Tree Against Hunger.</title>
        <authorList>
            <person name="Harrison J."/>
            <person name="Moore K.A."/>
            <person name="Paszkiewicz K."/>
            <person name="Jones T."/>
            <person name="Grant M."/>
            <person name="Ambacheew D."/>
            <person name="Muzemil S."/>
            <person name="Studholme D.J."/>
        </authorList>
    </citation>
    <scope>NUCLEOTIDE SEQUENCE [LARGE SCALE GENOMIC DNA]</scope>
</reference>
<dbReference type="Proteomes" id="UP000287651">
    <property type="component" value="Unassembled WGS sequence"/>
</dbReference>
<evidence type="ECO:0000313" key="1">
    <source>
        <dbReference type="EMBL" id="RRT68996.1"/>
    </source>
</evidence>